<dbReference type="Gene3D" id="1.10.10.2460">
    <property type="match status" value="1"/>
</dbReference>
<feature type="signal peptide" evidence="5">
    <location>
        <begin position="1"/>
        <end position="21"/>
    </location>
</feature>
<keyword evidence="3 5" id="KW-0964">Secreted</keyword>
<dbReference type="Pfam" id="PF16810">
    <property type="entry name" value="RXLR"/>
    <property type="match status" value="1"/>
</dbReference>
<comment type="subcellular location">
    <subcellularLocation>
        <location evidence="1 5">Secreted</location>
    </subcellularLocation>
</comment>
<comment type="caution">
    <text evidence="6">The sequence shown here is derived from an EMBL/GenBank/DDBJ whole genome shotgun (WGS) entry which is preliminary data.</text>
</comment>
<name>A0A2P4WWC3_9STRA</name>
<evidence type="ECO:0000256" key="3">
    <source>
        <dbReference type="ARBA" id="ARBA00022525"/>
    </source>
</evidence>
<evidence type="ECO:0000313" key="6">
    <source>
        <dbReference type="EMBL" id="POM57603.1"/>
    </source>
</evidence>
<dbReference type="EMBL" id="NCKW01020618">
    <property type="protein sequence ID" value="POM57603.1"/>
    <property type="molecule type" value="Genomic_DNA"/>
</dbReference>
<protein>
    <recommendedName>
        <fullName evidence="5">RxLR effector protein</fullName>
    </recommendedName>
</protein>
<evidence type="ECO:0000313" key="7">
    <source>
        <dbReference type="Proteomes" id="UP000237271"/>
    </source>
</evidence>
<gene>
    <name evidence="6" type="ORF">PHPALM_37861</name>
</gene>
<evidence type="ECO:0000256" key="5">
    <source>
        <dbReference type="RuleBase" id="RU367124"/>
    </source>
</evidence>
<evidence type="ECO:0000256" key="1">
    <source>
        <dbReference type="ARBA" id="ARBA00004613"/>
    </source>
</evidence>
<dbReference type="Proteomes" id="UP000237271">
    <property type="component" value="Unassembled WGS sequence"/>
</dbReference>
<dbReference type="GO" id="GO:0005576">
    <property type="term" value="C:extracellular region"/>
    <property type="evidence" value="ECO:0007669"/>
    <property type="project" value="UniProtKB-SubCell"/>
</dbReference>
<dbReference type="OrthoDB" id="114087at2759"/>
<feature type="chain" id="PRO_5028514629" description="RxLR effector protein" evidence="5">
    <location>
        <begin position="22"/>
        <end position="136"/>
    </location>
</feature>
<sequence>MRPLSVLYVAMAIGFLVTCDATSNSDQSKTILLESSHHGRSLGTKHEYDASGRFLRVHHENEVERVFDAIKNAVNKAEVKSAAKKILADDSKADAVYKTWAEKYSKLQIGTLLNVGKKKKYESVYNGYVTYVNTLS</sequence>
<reference evidence="6 7" key="1">
    <citation type="journal article" date="2017" name="Genome Biol. Evol.">
        <title>Phytophthora megakarya and P. palmivora, closely related causal agents of cacao black pod rot, underwent increases in genome sizes and gene numbers by different mechanisms.</title>
        <authorList>
            <person name="Ali S.S."/>
            <person name="Shao J."/>
            <person name="Lary D.J."/>
            <person name="Kronmiller B."/>
            <person name="Shen D."/>
            <person name="Strem M.D."/>
            <person name="Amoako-Attah I."/>
            <person name="Akrofi A.Y."/>
            <person name="Begoude B.A."/>
            <person name="Ten Hoopen G.M."/>
            <person name="Coulibaly K."/>
            <person name="Kebe B.I."/>
            <person name="Melnick R.L."/>
            <person name="Guiltinan M.J."/>
            <person name="Tyler B.M."/>
            <person name="Meinhardt L.W."/>
            <person name="Bailey B.A."/>
        </authorList>
    </citation>
    <scope>NUCLEOTIDE SEQUENCE [LARGE SCALE GENOMIC DNA]</scope>
    <source>
        <strain evidence="7">sbr112.9</strain>
    </source>
</reference>
<comment type="similarity">
    <text evidence="2 5">Belongs to the RxLR effector family.</text>
</comment>
<proteinExistence type="inferred from homology"/>
<accession>A0A2P4WWC3</accession>
<organism evidence="6 7">
    <name type="scientific">Phytophthora palmivora</name>
    <dbReference type="NCBI Taxonomy" id="4796"/>
    <lineage>
        <taxon>Eukaryota</taxon>
        <taxon>Sar</taxon>
        <taxon>Stramenopiles</taxon>
        <taxon>Oomycota</taxon>
        <taxon>Peronosporomycetes</taxon>
        <taxon>Peronosporales</taxon>
        <taxon>Peronosporaceae</taxon>
        <taxon>Phytophthora</taxon>
    </lineage>
</organism>
<dbReference type="AlphaFoldDB" id="A0A2P4WWC3"/>
<keyword evidence="7" id="KW-1185">Reference proteome</keyword>
<evidence type="ECO:0000256" key="4">
    <source>
        <dbReference type="ARBA" id="ARBA00022729"/>
    </source>
</evidence>
<keyword evidence="4 5" id="KW-0732">Signal</keyword>
<comment type="function">
    <text evidence="5">Effector that suppresses plant defense responses during pathogen infection.</text>
</comment>
<evidence type="ECO:0000256" key="2">
    <source>
        <dbReference type="ARBA" id="ARBA00010400"/>
    </source>
</evidence>
<dbReference type="InterPro" id="IPR031825">
    <property type="entry name" value="RXLR"/>
</dbReference>